<gene>
    <name evidence="2" type="ORF">AB0T83_03740</name>
</gene>
<feature type="coiled-coil region" evidence="1">
    <location>
        <begin position="136"/>
        <end position="163"/>
    </location>
</feature>
<keyword evidence="1" id="KW-0175">Coiled coil</keyword>
<accession>A0ABV3L2W3</accession>
<dbReference type="Gene3D" id="1.10.287.1490">
    <property type="match status" value="1"/>
</dbReference>
<sequence>MIHDGLDLEHRILQRILDWHAETDRPEGGLSLFWSDAPGFFDLAAAPGEDADRCWHRLQDTLRAMLQKRLIAGTVTVMEVRDLQVGPRGVLVLKELEITALNNRKRLLEVEQTELRAAQKAAHDERDAVFRGKQELVQAQKSLAEVQGRLRDLRDDLDAGRDALRAEQDALAVERDKVSRALDEERAHFERLLAERQAEAAAEQRAAGRWRTAGLLSLLAGGLAALLAVSQSGLI</sequence>
<evidence type="ECO:0000313" key="3">
    <source>
        <dbReference type="Proteomes" id="UP001553161"/>
    </source>
</evidence>
<comment type="caution">
    <text evidence="2">The sequence shown here is derived from an EMBL/GenBank/DDBJ whole genome shotgun (WGS) entry which is preliminary data.</text>
</comment>
<protein>
    <submittedName>
        <fullName evidence="2">Uncharacterized protein</fullName>
    </submittedName>
</protein>
<keyword evidence="3" id="KW-1185">Reference proteome</keyword>
<evidence type="ECO:0000313" key="2">
    <source>
        <dbReference type="EMBL" id="MEV8465892.1"/>
    </source>
</evidence>
<dbReference type="EMBL" id="JBFBVU010000003">
    <property type="protein sequence ID" value="MEV8465892.1"/>
    <property type="molecule type" value="Genomic_DNA"/>
</dbReference>
<evidence type="ECO:0000256" key="1">
    <source>
        <dbReference type="SAM" id="Coils"/>
    </source>
</evidence>
<proteinExistence type="predicted"/>
<reference evidence="2 3" key="1">
    <citation type="submission" date="2024-07" db="EMBL/GenBank/DDBJ databases">
        <authorList>
            <person name="Kang M."/>
        </authorList>
    </citation>
    <scope>NUCLEOTIDE SEQUENCE [LARGE SCALE GENOMIC DNA]</scope>
    <source>
        <strain evidence="2 3">DFM31</strain>
    </source>
</reference>
<organism evidence="2 3">
    <name type="scientific">Meridianimarinicoccus marinus</name>
    <dbReference type="NCBI Taxonomy" id="3231483"/>
    <lineage>
        <taxon>Bacteria</taxon>
        <taxon>Pseudomonadati</taxon>
        <taxon>Pseudomonadota</taxon>
        <taxon>Alphaproteobacteria</taxon>
        <taxon>Rhodobacterales</taxon>
        <taxon>Paracoccaceae</taxon>
        <taxon>Meridianimarinicoccus</taxon>
    </lineage>
</organism>
<name>A0ABV3L2W3_9RHOB</name>
<dbReference type="Proteomes" id="UP001553161">
    <property type="component" value="Unassembled WGS sequence"/>
</dbReference>